<name>A0ABX7MCB1_9RHOO</name>
<evidence type="ECO:0000313" key="2">
    <source>
        <dbReference type="Proteomes" id="UP000663570"/>
    </source>
</evidence>
<reference evidence="1 2" key="1">
    <citation type="submission" date="2021-02" db="EMBL/GenBank/DDBJ databases">
        <title>Niveibacterium changnyeongensis HC41.</title>
        <authorList>
            <person name="Kang M."/>
        </authorList>
    </citation>
    <scope>NUCLEOTIDE SEQUENCE [LARGE SCALE GENOMIC DNA]</scope>
    <source>
        <strain evidence="1 2">HC41</strain>
    </source>
</reference>
<dbReference type="EMBL" id="CP071060">
    <property type="protein sequence ID" value="QSI78274.1"/>
    <property type="molecule type" value="Genomic_DNA"/>
</dbReference>
<protein>
    <submittedName>
        <fullName evidence="1">Uncharacterized protein</fullName>
    </submittedName>
</protein>
<proteinExistence type="predicted"/>
<keyword evidence="2" id="KW-1185">Reference proteome</keyword>
<accession>A0ABX7MCB1</accession>
<dbReference type="RefSeq" id="WP_206255601.1">
    <property type="nucleotide sequence ID" value="NZ_CP071060.1"/>
</dbReference>
<dbReference type="Proteomes" id="UP000663570">
    <property type="component" value="Chromosome"/>
</dbReference>
<sequence length="142" mass="16027">MPTPRFQPDDWRAALATGRIAFRLTQDATCVTEGLLREPAQLDVRVAIATLDTRTEAHIGGEFLHFIASGRRSATYQCHAHRTIEKFGQAIQFSAPFTLQLAWIDPASAAALHARRDLFDWQKLTGARAVLRHWRAKLCPRH</sequence>
<gene>
    <name evidence="1" type="ORF">JY500_06480</name>
</gene>
<organism evidence="1 2">
    <name type="scientific">Niveibacterium microcysteis</name>
    <dbReference type="NCBI Taxonomy" id="2811415"/>
    <lineage>
        <taxon>Bacteria</taxon>
        <taxon>Pseudomonadati</taxon>
        <taxon>Pseudomonadota</taxon>
        <taxon>Betaproteobacteria</taxon>
        <taxon>Rhodocyclales</taxon>
        <taxon>Rhodocyclaceae</taxon>
        <taxon>Niveibacterium</taxon>
    </lineage>
</organism>
<evidence type="ECO:0000313" key="1">
    <source>
        <dbReference type="EMBL" id="QSI78274.1"/>
    </source>
</evidence>